<evidence type="ECO:0000313" key="2">
    <source>
        <dbReference type="Proteomes" id="UP000215914"/>
    </source>
</evidence>
<dbReference type="AlphaFoldDB" id="A0A251SE30"/>
<name>A0A251SE30_HELAN</name>
<dbReference type="InParanoid" id="A0A251SE30"/>
<keyword evidence="2" id="KW-1185">Reference proteome</keyword>
<protein>
    <submittedName>
        <fullName evidence="1">Uncharacterized protein</fullName>
    </submittedName>
</protein>
<proteinExistence type="predicted"/>
<gene>
    <name evidence="1" type="ORF">HannXRQ_Chr15g0485861</name>
</gene>
<dbReference type="EMBL" id="CM007904">
    <property type="protein sequence ID" value="OTF95690.1"/>
    <property type="molecule type" value="Genomic_DNA"/>
</dbReference>
<accession>A0A251SE30</accession>
<reference evidence="2" key="1">
    <citation type="journal article" date="2017" name="Nature">
        <title>The sunflower genome provides insights into oil metabolism, flowering and Asterid evolution.</title>
        <authorList>
            <person name="Badouin H."/>
            <person name="Gouzy J."/>
            <person name="Grassa C.J."/>
            <person name="Murat F."/>
            <person name="Staton S.E."/>
            <person name="Cottret L."/>
            <person name="Lelandais-Briere C."/>
            <person name="Owens G.L."/>
            <person name="Carrere S."/>
            <person name="Mayjonade B."/>
            <person name="Legrand L."/>
            <person name="Gill N."/>
            <person name="Kane N.C."/>
            <person name="Bowers J.E."/>
            <person name="Hubner S."/>
            <person name="Bellec A."/>
            <person name="Berard A."/>
            <person name="Berges H."/>
            <person name="Blanchet N."/>
            <person name="Boniface M.C."/>
            <person name="Brunel D."/>
            <person name="Catrice O."/>
            <person name="Chaidir N."/>
            <person name="Claudel C."/>
            <person name="Donnadieu C."/>
            <person name="Faraut T."/>
            <person name="Fievet G."/>
            <person name="Helmstetter N."/>
            <person name="King M."/>
            <person name="Knapp S.J."/>
            <person name="Lai Z."/>
            <person name="Le Paslier M.C."/>
            <person name="Lippi Y."/>
            <person name="Lorenzon L."/>
            <person name="Mandel J.R."/>
            <person name="Marage G."/>
            <person name="Marchand G."/>
            <person name="Marquand E."/>
            <person name="Bret-Mestries E."/>
            <person name="Morien E."/>
            <person name="Nambeesan S."/>
            <person name="Nguyen T."/>
            <person name="Pegot-Espagnet P."/>
            <person name="Pouilly N."/>
            <person name="Raftis F."/>
            <person name="Sallet E."/>
            <person name="Schiex T."/>
            <person name="Thomas J."/>
            <person name="Vandecasteele C."/>
            <person name="Vares D."/>
            <person name="Vear F."/>
            <person name="Vautrin S."/>
            <person name="Crespi M."/>
            <person name="Mangin B."/>
            <person name="Burke J.M."/>
            <person name="Salse J."/>
            <person name="Munos S."/>
            <person name="Vincourt P."/>
            <person name="Rieseberg L.H."/>
            <person name="Langlade N.B."/>
        </authorList>
    </citation>
    <scope>NUCLEOTIDE SEQUENCE [LARGE SCALE GENOMIC DNA]</scope>
    <source>
        <strain evidence="2">cv. SF193</strain>
    </source>
</reference>
<sequence length="80" mass="9361">MFLARWKLDQSGHPWESRSINEIACMRKTYIAGALRGFLFMMRWWLGQEVLDFESIYGCLSMDLILLSDLITHCHCSGLF</sequence>
<evidence type="ECO:0000313" key="1">
    <source>
        <dbReference type="EMBL" id="OTF95690.1"/>
    </source>
</evidence>
<organism evidence="1 2">
    <name type="scientific">Helianthus annuus</name>
    <name type="common">Common sunflower</name>
    <dbReference type="NCBI Taxonomy" id="4232"/>
    <lineage>
        <taxon>Eukaryota</taxon>
        <taxon>Viridiplantae</taxon>
        <taxon>Streptophyta</taxon>
        <taxon>Embryophyta</taxon>
        <taxon>Tracheophyta</taxon>
        <taxon>Spermatophyta</taxon>
        <taxon>Magnoliopsida</taxon>
        <taxon>eudicotyledons</taxon>
        <taxon>Gunneridae</taxon>
        <taxon>Pentapetalae</taxon>
        <taxon>asterids</taxon>
        <taxon>campanulids</taxon>
        <taxon>Asterales</taxon>
        <taxon>Asteraceae</taxon>
        <taxon>Asteroideae</taxon>
        <taxon>Heliantheae alliance</taxon>
        <taxon>Heliantheae</taxon>
        <taxon>Helianthus</taxon>
    </lineage>
</organism>
<dbReference type="Proteomes" id="UP000215914">
    <property type="component" value="Chromosome 15"/>
</dbReference>